<organism evidence="4 5">
    <name type="scientific">Spectribacter acetivorans</name>
    <dbReference type="NCBI Taxonomy" id="3075603"/>
    <lineage>
        <taxon>Bacteria</taxon>
        <taxon>Pseudomonadati</taxon>
        <taxon>Pseudomonadota</taxon>
        <taxon>Gammaproteobacteria</taxon>
        <taxon>Salinisphaerales</taxon>
        <taxon>Salinisphaeraceae</taxon>
        <taxon>Spectribacter</taxon>
    </lineage>
</organism>
<dbReference type="InterPro" id="IPR051276">
    <property type="entry name" value="Saccharopine_DH-like_oxidrdct"/>
</dbReference>
<keyword evidence="2" id="KW-1133">Transmembrane helix</keyword>
<evidence type="ECO:0000256" key="2">
    <source>
        <dbReference type="SAM" id="Phobius"/>
    </source>
</evidence>
<evidence type="ECO:0000313" key="5">
    <source>
        <dbReference type="Proteomes" id="UP001259982"/>
    </source>
</evidence>
<dbReference type="SUPFAM" id="SSF51735">
    <property type="entry name" value="NAD(P)-binding Rossmann-fold domains"/>
    <property type="match status" value="1"/>
</dbReference>
<gene>
    <name evidence="4" type="ORF">RM531_13475</name>
</gene>
<dbReference type="InterPro" id="IPR005097">
    <property type="entry name" value="Sacchrp_dh_NADP-bd"/>
</dbReference>
<keyword evidence="2" id="KW-0812">Transmembrane</keyword>
<feature type="domain" description="Saccharopine dehydrogenase NADP binding" evidence="3">
    <location>
        <begin position="14"/>
        <end position="142"/>
    </location>
</feature>
<feature type="transmembrane region" description="Helical" evidence="2">
    <location>
        <begin position="275"/>
        <end position="294"/>
    </location>
</feature>
<feature type="region of interest" description="Disordered" evidence="1">
    <location>
        <begin position="206"/>
        <end position="226"/>
    </location>
</feature>
<evidence type="ECO:0000256" key="1">
    <source>
        <dbReference type="SAM" id="MobiDB-lite"/>
    </source>
</evidence>
<evidence type="ECO:0000259" key="3">
    <source>
        <dbReference type="Pfam" id="PF03435"/>
    </source>
</evidence>
<sequence length="403" mass="43295">MTADDRSSRRFDFILFGATGFAGGLTAEYLATQPDCAGLTWALAGRNLARLEDVRAKLAALNPDLAELPLIEIDLADADRLQAVVAEARAVATTVGPYIHYGEPLVAAAAAAGTDYLDLTGEPEFVDRMLATYDQPARESGARIVHCCGFDSIPHDLGAQFTVEQLPTDQPLTVEGFVRAGGRPSGGTWHSAIHAFSRARGYAAQRRRQHRDSPGSNGARRVRGTPPGVRWEARLQVWVCPFPSIDPQVVKRSARVLTAYGPDFRYGHYVAVRRLPMLAAGVAGVGALFIGAQVPPVRKALLAMRAPGEGPDEAERARGWFEVHFLGRAADGQSVHTRVSGGDPGYDETARMLGESLLCLAHDEAAARPGIGTPATVLGLPLRQRLQRAGMGFDVVSTWRDLT</sequence>
<dbReference type="Pfam" id="PF03435">
    <property type="entry name" value="Sacchrp_dh_NADP"/>
    <property type="match status" value="1"/>
</dbReference>
<reference evidence="4 5" key="1">
    <citation type="submission" date="2023-09" db="EMBL/GenBank/DDBJ databases">
        <authorList>
            <person name="Rey-Velasco X."/>
        </authorList>
    </citation>
    <scope>NUCLEOTIDE SEQUENCE [LARGE SCALE GENOMIC DNA]</scope>
    <source>
        <strain evidence="4 5">P385</strain>
    </source>
</reference>
<proteinExistence type="predicted"/>
<keyword evidence="2" id="KW-0472">Membrane</keyword>
<dbReference type="Gene3D" id="3.40.50.720">
    <property type="entry name" value="NAD(P)-binding Rossmann-like Domain"/>
    <property type="match status" value="1"/>
</dbReference>
<dbReference type="RefSeq" id="WP_311659943.1">
    <property type="nucleotide sequence ID" value="NZ_JAVRHY010000015.1"/>
</dbReference>
<protein>
    <submittedName>
        <fullName evidence="4">Saccharopine dehydrogenase NADP-binding domain-containing protein</fullName>
    </submittedName>
</protein>
<dbReference type="PANTHER" id="PTHR12286:SF5">
    <property type="entry name" value="SACCHAROPINE DEHYDROGENASE-LIKE OXIDOREDUCTASE"/>
    <property type="match status" value="1"/>
</dbReference>
<dbReference type="Proteomes" id="UP001259982">
    <property type="component" value="Unassembled WGS sequence"/>
</dbReference>
<dbReference type="InterPro" id="IPR036291">
    <property type="entry name" value="NAD(P)-bd_dom_sf"/>
</dbReference>
<name>A0ABU3BDN3_9GAMM</name>
<keyword evidence="5" id="KW-1185">Reference proteome</keyword>
<accession>A0ABU3BDN3</accession>
<evidence type="ECO:0000313" key="4">
    <source>
        <dbReference type="EMBL" id="MDT0619483.1"/>
    </source>
</evidence>
<dbReference type="EMBL" id="JAVRHY010000015">
    <property type="protein sequence ID" value="MDT0619483.1"/>
    <property type="molecule type" value="Genomic_DNA"/>
</dbReference>
<comment type="caution">
    <text evidence="4">The sequence shown here is derived from an EMBL/GenBank/DDBJ whole genome shotgun (WGS) entry which is preliminary data.</text>
</comment>
<dbReference type="PANTHER" id="PTHR12286">
    <property type="entry name" value="SACCHAROPINE DEHYDROGENASE-LIKE OXIDOREDUCTASE"/>
    <property type="match status" value="1"/>
</dbReference>